<feature type="transmembrane region" description="Helical" evidence="1">
    <location>
        <begin position="12"/>
        <end position="35"/>
    </location>
</feature>
<dbReference type="OrthoDB" id="2680035at2"/>
<keyword evidence="1" id="KW-1133">Transmembrane helix</keyword>
<name>A0A5R9G6X4_9BACL</name>
<gene>
    <name evidence="2" type="ORF">FE782_12465</name>
</gene>
<dbReference type="EMBL" id="VCIW01000006">
    <property type="protein sequence ID" value="TLS52162.1"/>
    <property type="molecule type" value="Genomic_DNA"/>
</dbReference>
<evidence type="ECO:0000313" key="2">
    <source>
        <dbReference type="EMBL" id="TLS52162.1"/>
    </source>
</evidence>
<feature type="transmembrane region" description="Helical" evidence="1">
    <location>
        <begin position="83"/>
        <end position="102"/>
    </location>
</feature>
<evidence type="ECO:0000256" key="1">
    <source>
        <dbReference type="SAM" id="Phobius"/>
    </source>
</evidence>
<reference evidence="2 3" key="1">
    <citation type="submission" date="2019-05" db="EMBL/GenBank/DDBJ databases">
        <authorList>
            <person name="Narsing Rao M.P."/>
            <person name="Li W.J."/>
        </authorList>
    </citation>
    <scope>NUCLEOTIDE SEQUENCE [LARGE SCALE GENOMIC DNA]</scope>
    <source>
        <strain evidence="2 3">SYSU_K30003</strain>
    </source>
</reference>
<keyword evidence="3" id="KW-1185">Reference proteome</keyword>
<proteinExistence type="predicted"/>
<organism evidence="2 3">
    <name type="scientific">Paenibacillus antri</name>
    <dbReference type="NCBI Taxonomy" id="2582848"/>
    <lineage>
        <taxon>Bacteria</taxon>
        <taxon>Bacillati</taxon>
        <taxon>Bacillota</taxon>
        <taxon>Bacilli</taxon>
        <taxon>Bacillales</taxon>
        <taxon>Paenibacillaceae</taxon>
        <taxon>Paenibacillus</taxon>
    </lineage>
</organism>
<keyword evidence="1" id="KW-0472">Membrane</keyword>
<evidence type="ECO:0000313" key="3">
    <source>
        <dbReference type="Proteomes" id="UP000309676"/>
    </source>
</evidence>
<feature type="transmembrane region" description="Helical" evidence="1">
    <location>
        <begin position="55"/>
        <end position="71"/>
    </location>
</feature>
<evidence type="ECO:0008006" key="4">
    <source>
        <dbReference type="Google" id="ProtNLM"/>
    </source>
</evidence>
<protein>
    <recommendedName>
        <fullName evidence="4">DUF5658 domain-containing protein</fullName>
    </recommendedName>
</protein>
<comment type="caution">
    <text evidence="2">The sequence shown here is derived from an EMBL/GenBank/DDBJ whole genome shotgun (WGS) entry which is preliminary data.</text>
</comment>
<dbReference type="Proteomes" id="UP000309676">
    <property type="component" value="Unassembled WGS sequence"/>
</dbReference>
<sequence>MSKSKHPVVSPIVSMLLSALASSHHWLHMTVLFILGNAANTMSTMQNMLWLRRSMIVMTLIIVVFTAYRLIKHHCTNKIVITINVISILVSLGFVLYTLLAFGW</sequence>
<dbReference type="RefSeq" id="WP_138194406.1">
    <property type="nucleotide sequence ID" value="NZ_VCIW01000006.1"/>
</dbReference>
<keyword evidence="1" id="KW-0812">Transmembrane</keyword>
<dbReference type="AlphaFoldDB" id="A0A5R9G6X4"/>
<accession>A0A5R9G6X4</accession>